<dbReference type="GeneID" id="14870823"/>
<feature type="compositionally biased region" description="Low complexity" evidence="1">
    <location>
        <begin position="331"/>
        <end position="348"/>
    </location>
</feature>
<dbReference type="RefSeq" id="XP_004357276.1">
    <property type="nucleotide sequence ID" value="XM_004357220.1"/>
</dbReference>
<feature type="compositionally biased region" description="Acidic residues" evidence="1">
    <location>
        <begin position="403"/>
        <end position="433"/>
    </location>
</feature>
<protein>
    <submittedName>
        <fullName evidence="2">Cyclin-like F-box containing protein</fullName>
    </submittedName>
</protein>
<dbReference type="AlphaFoldDB" id="F4PZQ0"/>
<sequence length="616" mass="70378">MEIHYKMSSVFHHNHSHNHSHHHPHHQHSNVIIHHSQLGHPLELLDLPDDILFYAFYKSLMIPQAILSVILSSYSFKQMFKFRNLLYRYYQPLLSDALEILQKTASLNQRGSSQGNDNGIENNGEGAFWTTVQVTKQPSLATSTIEKSIVPNQRVSVLHNHTLVHRNLTTYCIRVTRTIPTRILKKMMSLILDYEKIPLWDVALRHCTGMVIKSPEINGVDGHVKKVDILHKQIIGNLFMTYVRMVYTESSDNDRFFASPNSNIHNDSNDSTTFKSNSNNNNSIISFNHSHNHNQPSMMSSSSTTNPIIHDQFNNILLQYSSPYPIQPTHNNNNINNNNNNNSNNNNNEPTTTTSDLLNNIGLLQYQLNEQHQDIIRKYQSGSPISSDTSQHQDNNDGRGGEDDSDDFSSSTDDSDSFVSDSEDDESDQDDSSESLSDSEGSLDIEDSINSHLHHPNSVYNSNAYSSKNHSRYRREQESDEQQDQDQNEDNDDEEEDLQSSTRAPLKRVRRNSIDEPILLSPIHIVQHHIPFHIKGMNNHLIDKEVQPFNLDCYGSGFIFEPIGDGKEIKMTYILQVHQEDWMDDEAKEMVDDLAISRGRSISSLISHAYHLSRST</sequence>
<evidence type="ECO:0000313" key="2">
    <source>
        <dbReference type="EMBL" id="EGG18814.1"/>
    </source>
</evidence>
<dbReference type="OrthoDB" id="20560at2759"/>
<dbReference type="EMBL" id="GL883017">
    <property type="protein sequence ID" value="EGG18814.1"/>
    <property type="molecule type" value="Genomic_DNA"/>
</dbReference>
<dbReference type="OMA" id="EKIPLWD"/>
<reference evidence="3" key="1">
    <citation type="journal article" date="2011" name="Genome Res.">
        <title>Phylogeny-wide analysis of social amoeba genomes highlights ancient origins for complex intercellular communication.</title>
        <authorList>
            <person name="Heidel A.J."/>
            <person name="Lawal H.M."/>
            <person name="Felder M."/>
            <person name="Schilde C."/>
            <person name="Helps N.R."/>
            <person name="Tunggal B."/>
            <person name="Rivero F."/>
            <person name="John U."/>
            <person name="Schleicher M."/>
            <person name="Eichinger L."/>
            <person name="Platzer M."/>
            <person name="Noegel A.A."/>
            <person name="Schaap P."/>
            <person name="Gloeckner G."/>
        </authorList>
    </citation>
    <scope>NUCLEOTIDE SEQUENCE [LARGE SCALE GENOMIC DNA]</scope>
    <source>
        <strain evidence="3">SH3</strain>
    </source>
</reference>
<gene>
    <name evidence="2" type="ORF">DFA_02553</name>
</gene>
<feature type="region of interest" description="Disordered" evidence="1">
    <location>
        <begin position="262"/>
        <end position="306"/>
    </location>
</feature>
<name>F4PZQ0_CACFS</name>
<keyword evidence="3" id="KW-1185">Reference proteome</keyword>
<proteinExistence type="predicted"/>
<dbReference type="Proteomes" id="UP000007797">
    <property type="component" value="Unassembled WGS sequence"/>
</dbReference>
<evidence type="ECO:0000256" key="1">
    <source>
        <dbReference type="SAM" id="MobiDB-lite"/>
    </source>
</evidence>
<accession>F4PZQ0</accession>
<evidence type="ECO:0000313" key="3">
    <source>
        <dbReference type="Proteomes" id="UP000007797"/>
    </source>
</evidence>
<feature type="region of interest" description="Disordered" evidence="1">
    <location>
        <begin position="322"/>
        <end position="356"/>
    </location>
</feature>
<feature type="compositionally biased region" description="Polar residues" evidence="1">
    <location>
        <begin position="381"/>
        <end position="393"/>
    </location>
</feature>
<feature type="compositionally biased region" description="Acidic residues" evidence="1">
    <location>
        <begin position="478"/>
        <end position="498"/>
    </location>
</feature>
<dbReference type="KEGG" id="dfa:DFA_02553"/>
<feature type="compositionally biased region" description="Polar residues" evidence="1">
    <location>
        <begin position="458"/>
        <end position="468"/>
    </location>
</feature>
<organism evidence="2 3">
    <name type="scientific">Cavenderia fasciculata</name>
    <name type="common">Slime mold</name>
    <name type="synonym">Dictyostelium fasciculatum</name>
    <dbReference type="NCBI Taxonomy" id="261658"/>
    <lineage>
        <taxon>Eukaryota</taxon>
        <taxon>Amoebozoa</taxon>
        <taxon>Evosea</taxon>
        <taxon>Eumycetozoa</taxon>
        <taxon>Dictyostelia</taxon>
        <taxon>Acytosteliales</taxon>
        <taxon>Cavenderiaceae</taxon>
        <taxon>Cavenderia</taxon>
    </lineage>
</organism>
<feature type="region of interest" description="Disordered" evidence="1">
    <location>
        <begin position="381"/>
        <end position="509"/>
    </location>
</feature>
<dbReference type="CDD" id="cd21631">
    <property type="entry name" value="RHH_CopG_NikR-like"/>
    <property type="match status" value="1"/>
</dbReference>
<feature type="compositionally biased region" description="Low complexity" evidence="1">
    <location>
        <begin position="269"/>
        <end position="306"/>
    </location>
</feature>